<dbReference type="GO" id="GO:0004497">
    <property type="term" value="F:monooxygenase activity"/>
    <property type="evidence" value="ECO:0007669"/>
    <property type="project" value="UniProtKB-KW"/>
</dbReference>
<dbReference type="InterPro" id="IPR036188">
    <property type="entry name" value="FAD/NAD-bd_sf"/>
</dbReference>
<evidence type="ECO:0000259" key="6">
    <source>
        <dbReference type="Pfam" id="PF01494"/>
    </source>
</evidence>
<feature type="domain" description="FAD-binding" evidence="6">
    <location>
        <begin position="25"/>
        <end position="150"/>
    </location>
</feature>
<reference evidence="7 8" key="1">
    <citation type="journal article" date="2013" name="Antonie Van Leeuwenhoek">
        <title>Paracoccus zhejiangensis sp. nov., isolated from activated sludge in wastewater-treatment system.</title>
        <authorList>
            <person name="Wu Z.G."/>
            <person name="Zhang D.F."/>
            <person name="Liu Y.L."/>
            <person name="Wang F."/>
            <person name="Jiang X."/>
            <person name="Li C."/>
            <person name="Li S.P."/>
            <person name="Hong Q."/>
            <person name="Li W.J."/>
        </authorList>
    </citation>
    <scope>NUCLEOTIDE SEQUENCE [LARGE SCALE GENOMIC DNA]</scope>
    <source>
        <strain evidence="7 8">J6</strain>
    </source>
</reference>
<name>A0A2H5EWX8_9RHOB</name>
<evidence type="ECO:0000256" key="5">
    <source>
        <dbReference type="ARBA" id="ARBA00023033"/>
    </source>
</evidence>
<dbReference type="EMBL" id="CP025430">
    <property type="protein sequence ID" value="AUH63774.1"/>
    <property type="molecule type" value="Genomic_DNA"/>
</dbReference>
<keyword evidence="3" id="KW-0274">FAD</keyword>
<evidence type="ECO:0000313" key="8">
    <source>
        <dbReference type="Proteomes" id="UP000234530"/>
    </source>
</evidence>
<gene>
    <name evidence="7" type="ORF">CX676_06055</name>
</gene>
<dbReference type="PRINTS" id="PR00420">
    <property type="entry name" value="RNGMNOXGNASE"/>
</dbReference>
<dbReference type="InterPro" id="IPR050493">
    <property type="entry name" value="FAD-dep_Monooxygenase_BioMet"/>
</dbReference>
<dbReference type="RefSeq" id="WP_101751815.1">
    <property type="nucleotide sequence ID" value="NZ_CP025430.1"/>
</dbReference>
<evidence type="ECO:0000256" key="1">
    <source>
        <dbReference type="ARBA" id="ARBA00001974"/>
    </source>
</evidence>
<dbReference type="KEGG" id="pzh:CX676_06055"/>
<proteinExistence type="predicted"/>
<dbReference type="Proteomes" id="UP000234530">
    <property type="component" value="Chromosome"/>
</dbReference>
<evidence type="ECO:0000313" key="7">
    <source>
        <dbReference type="EMBL" id="AUH63774.1"/>
    </source>
</evidence>
<dbReference type="PANTHER" id="PTHR13789:SF318">
    <property type="entry name" value="GERANYLGERANYL DIPHOSPHATE REDUCTASE"/>
    <property type="match status" value="1"/>
</dbReference>
<protein>
    <submittedName>
        <fullName evidence="7">Monooxygenase</fullName>
    </submittedName>
</protein>
<dbReference type="SUPFAM" id="SSF51905">
    <property type="entry name" value="FAD/NAD(P)-binding domain"/>
    <property type="match status" value="1"/>
</dbReference>
<dbReference type="Pfam" id="PF01494">
    <property type="entry name" value="FAD_binding_3"/>
    <property type="match status" value="2"/>
</dbReference>
<dbReference type="Gene3D" id="3.50.50.60">
    <property type="entry name" value="FAD/NAD(P)-binding domain"/>
    <property type="match status" value="1"/>
</dbReference>
<dbReference type="GO" id="GO:0071949">
    <property type="term" value="F:FAD binding"/>
    <property type="evidence" value="ECO:0007669"/>
    <property type="project" value="InterPro"/>
</dbReference>
<dbReference type="InterPro" id="IPR002938">
    <property type="entry name" value="FAD-bd"/>
</dbReference>
<evidence type="ECO:0000256" key="2">
    <source>
        <dbReference type="ARBA" id="ARBA00022630"/>
    </source>
</evidence>
<sequence>MSESTEGPSPAVLSARRGNHLTDRPTTIIGAGIGGLTAALALARRGAEVHVLERAPELTEVGAGLQISPNAGRVLEALGLGPALDAVSVRGRGVRMWDAAGRPIAKLDFAARRPAARFRMIHRARLVELLGAAAEAEGVTLRLGHMIDALPREPLVIGADGINSRVRQVLNGTEAPFFTGQTAWRALIRDPEPPSDGTGWSDLFLGPKRHLVSYPLAGGLRNIVAVVERPDWQAEGWSQADDPAHLRAAFAGFGGPVPGWLARVSETGIWGLFRHEVALRWQDGSRVILGDAAHPTLPFMAQGAALAIEDAAVLAACLDSDPDQPAALARYQSVRAERATQVVALASANARNYHLTGPKRLVAHAGLRLISRLAPERLAGRFDWIYDHDPLAVTAAGPAAGRRI</sequence>
<dbReference type="SUPFAM" id="SSF54373">
    <property type="entry name" value="FAD-linked reductases, C-terminal domain"/>
    <property type="match status" value="1"/>
</dbReference>
<dbReference type="PANTHER" id="PTHR13789">
    <property type="entry name" value="MONOOXYGENASE"/>
    <property type="match status" value="1"/>
</dbReference>
<evidence type="ECO:0000256" key="3">
    <source>
        <dbReference type="ARBA" id="ARBA00022827"/>
    </source>
</evidence>
<dbReference type="AlphaFoldDB" id="A0A2H5EWX8"/>
<comment type="cofactor">
    <cofactor evidence="1">
        <name>FAD</name>
        <dbReference type="ChEBI" id="CHEBI:57692"/>
    </cofactor>
</comment>
<organism evidence="7 8">
    <name type="scientific">Paracoccus zhejiangensis</name>
    <dbReference type="NCBI Taxonomy" id="1077935"/>
    <lineage>
        <taxon>Bacteria</taxon>
        <taxon>Pseudomonadati</taxon>
        <taxon>Pseudomonadota</taxon>
        <taxon>Alphaproteobacteria</taxon>
        <taxon>Rhodobacterales</taxon>
        <taxon>Paracoccaceae</taxon>
        <taxon>Paracoccus</taxon>
    </lineage>
</organism>
<keyword evidence="5 7" id="KW-0503">Monooxygenase</keyword>
<keyword evidence="8" id="KW-1185">Reference proteome</keyword>
<dbReference type="OrthoDB" id="4230779at2"/>
<keyword evidence="4" id="KW-0560">Oxidoreductase</keyword>
<evidence type="ECO:0000256" key="4">
    <source>
        <dbReference type="ARBA" id="ARBA00023002"/>
    </source>
</evidence>
<feature type="domain" description="FAD-binding" evidence="6">
    <location>
        <begin position="155"/>
        <end position="344"/>
    </location>
</feature>
<accession>A0A2H5EWX8</accession>
<keyword evidence="2" id="KW-0285">Flavoprotein</keyword>